<dbReference type="Proteomes" id="UP000192140">
    <property type="component" value="Unassembled WGS sequence"/>
</dbReference>
<comment type="caution">
    <text evidence="1">The sequence shown here is derived from an EMBL/GenBank/DDBJ whole genome shotgun (WGS) entry which is preliminary data.</text>
</comment>
<protein>
    <submittedName>
        <fullName evidence="1">Uncharacterized protein</fullName>
    </submittedName>
</protein>
<proteinExistence type="predicted"/>
<dbReference type="EMBL" id="FCNP01000001">
    <property type="protein sequence ID" value="CVI54392.1"/>
    <property type="molecule type" value="Genomic_DNA"/>
</dbReference>
<gene>
    <name evidence="1" type="ORF">AGR7A_Cc10100</name>
</gene>
<dbReference type="InterPro" id="IPR011990">
    <property type="entry name" value="TPR-like_helical_dom_sf"/>
</dbReference>
<organism evidence="1 2">
    <name type="scientific">Agrobacterium deltaense NCPPB 1641</name>
    <dbReference type="NCBI Taxonomy" id="1183425"/>
    <lineage>
        <taxon>Bacteria</taxon>
        <taxon>Pseudomonadati</taxon>
        <taxon>Pseudomonadota</taxon>
        <taxon>Alphaproteobacteria</taxon>
        <taxon>Hyphomicrobiales</taxon>
        <taxon>Rhizobiaceae</taxon>
        <taxon>Rhizobium/Agrobacterium group</taxon>
        <taxon>Agrobacterium</taxon>
    </lineage>
</organism>
<evidence type="ECO:0000313" key="1">
    <source>
        <dbReference type="EMBL" id="CVI54392.1"/>
    </source>
</evidence>
<reference evidence="1" key="1">
    <citation type="submission" date="2016-01" db="EMBL/GenBank/DDBJ databases">
        <authorList>
            <person name="Regsiter A."/>
            <person name="william w."/>
        </authorList>
    </citation>
    <scope>NUCLEOTIDE SEQUENCE</scope>
    <source>
        <strain evidence="1">NCPPB 1641</strain>
    </source>
</reference>
<dbReference type="AlphaFoldDB" id="A0A1S7TIH5"/>
<keyword evidence="2" id="KW-1185">Reference proteome</keyword>
<dbReference type="RefSeq" id="WP_080850874.1">
    <property type="nucleotide sequence ID" value="NZ_LT009775.1"/>
</dbReference>
<evidence type="ECO:0000313" key="2">
    <source>
        <dbReference type="Proteomes" id="UP000192140"/>
    </source>
</evidence>
<dbReference type="Gene3D" id="1.25.40.10">
    <property type="entry name" value="Tetratricopeptide repeat domain"/>
    <property type="match status" value="1"/>
</dbReference>
<sequence>MKQVSTPGGTQVFAASRSRDFVVIDGGDRYWKRLTERANMAYSQGEISLARGIYGDALAEGERLFTAALEKPCHYPAPVIYNVSCHNLAELENGEGNHQEAEGLYRRAYERLLEAARSSSSPMAMRVACVQHLKQALAALAHHLRSRGRDDGVIDRAVQEAYGTAFAVFRAARHAEQAGDDCPHCPIIPS</sequence>
<accession>A0A1S7TIH5</accession>
<name>A0A1S7TIH5_9HYPH</name>